<protein>
    <recommendedName>
        <fullName evidence="8">Phosphatases II</fullName>
    </recommendedName>
</protein>
<feature type="compositionally biased region" description="Low complexity" evidence="2">
    <location>
        <begin position="28"/>
        <end position="41"/>
    </location>
</feature>
<dbReference type="InterPro" id="IPR029023">
    <property type="entry name" value="Tensin_phosphatase"/>
</dbReference>
<dbReference type="Proteomes" id="UP000095751">
    <property type="component" value="Unassembled WGS sequence"/>
</dbReference>
<feature type="region of interest" description="Disordered" evidence="2">
    <location>
        <begin position="460"/>
        <end position="495"/>
    </location>
</feature>
<dbReference type="PROSITE" id="PS50056">
    <property type="entry name" value="TYR_PHOSPHATASE_2"/>
    <property type="match status" value="1"/>
</dbReference>
<dbReference type="InterPro" id="IPR051281">
    <property type="entry name" value="Dual-spec_lipid-protein_phosph"/>
</dbReference>
<evidence type="ECO:0008006" key="8">
    <source>
        <dbReference type="Google" id="ProtNLM"/>
    </source>
</evidence>
<evidence type="ECO:0000256" key="1">
    <source>
        <dbReference type="ARBA" id="ARBA00022801"/>
    </source>
</evidence>
<dbReference type="InParanoid" id="A0A1E7EYN2"/>
<feature type="compositionally biased region" description="Basic and acidic residues" evidence="2">
    <location>
        <begin position="43"/>
        <end position="56"/>
    </location>
</feature>
<feature type="region of interest" description="Disordered" evidence="2">
    <location>
        <begin position="581"/>
        <end position="609"/>
    </location>
</feature>
<dbReference type="SMART" id="SM01326">
    <property type="entry name" value="PTEN_C2"/>
    <property type="match status" value="1"/>
</dbReference>
<dbReference type="InterPro" id="IPR035892">
    <property type="entry name" value="C2_domain_sf"/>
</dbReference>
<evidence type="ECO:0000259" key="5">
    <source>
        <dbReference type="PROSITE" id="PS51182"/>
    </source>
</evidence>
<dbReference type="OrthoDB" id="16692at2759"/>
<dbReference type="EMBL" id="KV784371">
    <property type="protein sequence ID" value="OEU10653.1"/>
    <property type="molecule type" value="Genomic_DNA"/>
</dbReference>
<keyword evidence="7" id="KW-1185">Reference proteome</keyword>
<dbReference type="GO" id="GO:0005829">
    <property type="term" value="C:cytosol"/>
    <property type="evidence" value="ECO:0007669"/>
    <property type="project" value="TreeGrafter"/>
</dbReference>
<feature type="compositionally biased region" description="Acidic residues" evidence="2">
    <location>
        <begin position="635"/>
        <end position="652"/>
    </location>
</feature>
<feature type="domain" description="Phosphatase tensin-type" evidence="4">
    <location>
        <begin position="129"/>
        <end position="305"/>
    </location>
</feature>
<reference evidence="6 7" key="1">
    <citation type="submission" date="2016-09" db="EMBL/GenBank/DDBJ databases">
        <title>Extensive genetic diversity and differential bi-allelic expression allows diatom success in the polar Southern Ocean.</title>
        <authorList>
            <consortium name="DOE Joint Genome Institute"/>
            <person name="Mock T."/>
            <person name="Otillar R.P."/>
            <person name="Strauss J."/>
            <person name="Dupont C."/>
            <person name="Frickenhaus S."/>
            <person name="Maumus F."/>
            <person name="Mcmullan M."/>
            <person name="Sanges R."/>
            <person name="Schmutz J."/>
            <person name="Toseland A."/>
            <person name="Valas R."/>
            <person name="Veluchamy A."/>
            <person name="Ward B.J."/>
            <person name="Allen A."/>
            <person name="Barry K."/>
            <person name="Falciatore A."/>
            <person name="Ferrante M."/>
            <person name="Fortunato A.E."/>
            <person name="Gloeckner G."/>
            <person name="Gruber A."/>
            <person name="Hipkin R."/>
            <person name="Janech M."/>
            <person name="Kroth P."/>
            <person name="Leese F."/>
            <person name="Lindquist E."/>
            <person name="Lyon B.R."/>
            <person name="Martin J."/>
            <person name="Mayer C."/>
            <person name="Parker M."/>
            <person name="Quesneville H."/>
            <person name="Raymond J."/>
            <person name="Uhlig C."/>
            <person name="Valentin K.U."/>
            <person name="Worden A.Z."/>
            <person name="Armbrust E.V."/>
            <person name="Bowler C."/>
            <person name="Green B."/>
            <person name="Moulton V."/>
            <person name="Van Oosterhout C."/>
            <person name="Grigoriev I."/>
        </authorList>
    </citation>
    <scope>NUCLEOTIDE SEQUENCE [LARGE SCALE GENOMIC DNA]</scope>
    <source>
        <strain evidence="6 7">CCMP1102</strain>
    </source>
</reference>
<dbReference type="PROSITE" id="PS51182">
    <property type="entry name" value="C2_TENSIN"/>
    <property type="match status" value="1"/>
</dbReference>
<dbReference type="InterPro" id="IPR029021">
    <property type="entry name" value="Prot-tyrosine_phosphatase-like"/>
</dbReference>
<feature type="compositionally biased region" description="Basic and acidic residues" evidence="2">
    <location>
        <begin position="581"/>
        <end position="593"/>
    </location>
</feature>
<evidence type="ECO:0000313" key="7">
    <source>
        <dbReference type="Proteomes" id="UP000095751"/>
    </source>
</evidence>
<feature type="region of interest" description="Disordered" evidence="2">
    <location>
        <begin position="621"/>
        <end position="712"/>
    </location>
</feature>
<dbReference type="PROSITE" id="PS00383">
    <property type="entry name" value="TYR_PHOSPHATASE_1"/>
    <property type="match status" value="1"/>
</dbReference>
<feature type="region of interest" description="Disordered" evidence="2">
    <location>
        <begin position="518"/>
        <end position="563"/>
    </location>
</feature>
<feature type="domain" description="C2 tensin-type" evidence="5">
    <location>
        <begin position="309"/>
        <end position="454"/>
    </location>
</feature>
<feature type="compositionally biased region" description="Basic and acidic residues" evidence="2">
    <location>
        <begin position="534"/>
        <end position="560"/>
    </location>
</feature>
<dbReference type="SUPFAM" id="SSF49562">
    <property type="entry name" value="C2 domain (Calcium/lipid-binding domain, CaLB)"/>
    <property type="match status" value="1"/>
</dbReference>
<dbReference type="SUPFAM" id="SSF52799">
    <property type="entry name" value="(Phosphotyrosine protein) phosphatases II"/>
    <property type="match status" value="1"/>
</dbReference>
<feature type="compositionally biased region" description="Acidic residues" evidence="2">
    <location>
        <begin position="674"/>
        <end position="712"/>
    </location>
</feature>
<dbReference type="GO" id="GO:0016314">
    <property type="term" value="F:phosphatidylinositol-3,4,5-trisphosphate 3-phosphatase activity"/>
    <property type="evidence" value="ECO:0007669"/>
    <property type="project" value="TreeGrafter"/>
</dbReference>
<dbReference type="AlphaFoldDB" id="A0A1E7EYN2"/>
<proteinExistence type="predicted"/>
<feature type="compositionally biased region" description="Basic and acidic residues" evidence="2">
    <location>
        <begin position="460"/>
        <end position="486"/>
    </location>
</feature>
<sequence length="723" mass="80620">MWSTWTDKAKEALEKTTNTLESAGEAITKAATKTSSTPTTKKNQKEIDNEFEKELDKTEKEVIEASTATTAAATTSSQRFSVPIIPKIDADKMFSMWSSVVENTKRAAEDAVVATKDVKGFYKRDIKLPLDVEALRDAEVVYITDRIITMSHPAKPSNVNAAITAERKLAAIAHLLDRRHDGRYLCWNLSEVNYDISILNDQVLTFSFPGSPSPPLGLLLKLLVSLENWMKADERNVAVVHCLTGKGRTSTILACFLSWMREAGFGDVNEALAYIAKCKQLKPNDLTIPSQRRYASYFHNMLDGVRPSQTPLILKRIIMSEAPKVEKQDGENSEIDERQLMGCAPYLQIFKAGKLIHTSAASLHVQQSDEELPFVQVMDGTVPFNINQIIQGDILIRCRHLTFDKKRVSMFRAAIHTGYAPPNVLRLTKTELDGASADRRYPDDFFLDLIFEKVDSDALAKHDKEKESEEESKSGGDGDTGDEKRKGGPVLKASNFDSMLQGDSRFWDVIASKKKEHAKQSNADPFWGATVGRRRGDSAKMETGEKEKNTDAAPTKERTQLETFSIGNEFDFLPVADDKKINAEKKSPKRDSLMDALNALDEDEGPNPDVAEEIVFDVVVSSTKKSSEATKPIFDDTDVAIVDEDKETESENIEERSKTPEATVPQENSTQVDQQDEILQDEDDDMDALLASADDDEDFGDLDLDDFDDDDDLEDLENMLKAS</sequence>
<evidence type="ECO:0000259" key="3">
    <source>
        <dbReference type="PROSITE" id="PS50056"/>
    </source>
</evidence>
<dbReference type="InterPro" id="IPR014020">
    <property type="entry name" value="Tensin_C2-dom"/>
</dbReference>
<dbReference type="InterPro" id="IPR000387">
    <property type="entry name" value="Tyr_Pase_dom"/>
</dbReference>
<dbReference type="KEGG" id="fcy:FRACYDRAFT_228374"/>
<evidence type="ECO:0000313" key="6">
    <source>
        <dbReference type="EMBL" id="OEU10653.1"/>
    </source>
</evidence>
<accession>A0A1E7EYN2</accession>
<dbReference type="Gene3D" id="2.60.40.1110">
    <property type="match status" value="1"/>
</dbReference>
<feature type="region of interest" description="Disordered" evidence="2">
    <location>
        <begin position="19"/>
        <end position="56"/>
    </location>
</feature>
<dbReference type="PROSITE" id="PS51181">
    <property type="entry name" value="PPASE_TENSIN"/>
    <property type="match status" value="1"/>
</dbReference>
<dbReference type="Pfam" id="PF10409">
    <property type="entry name" value="PTEN_C2"/>
    <property type="match status" value="1"/>
</dbReference>
<dbReference type="PANTHER" id="PTHR12305">
    <property type="entry name" value="PHOSPHATASE WITH HOMOLOGY TO TENSIN"/>
    <property type="match status" value="1"/>
</dbReference>
<evidence type="ECO:0000259" key="4">
    <source>
        <dbReference type="PROSITE" id="PS51181"/>
    </source>
</evidence>
<gene>
    <name evidence="6" type="ORF">FRACYDRAFT_228374</name>
</gene>
<name>A0A1E7EYN2_9STRA</name>
<organism evidence="6 7">
    <name type="scientific">Fragilariopsis cylindrus CCMP1102</name>
    <dbReference type="NCBI Taxonomy" id="635003"/>
    <lineage>
        <taxon>Eukaryota</taxon>
        <taxon>Sar</taxon>
        <taxon>Stramenopiles</taxon>
        <taxon>Ochrophyta</taxon>
        <taxon>Bacillariophyta</taxon>
        <taxon>Bacillariophyceae</taxon>
        <taxon>Bacillariophycidae</taxon>
        <taxon>Bacillariales</taxon>
        <taxon>Bacillariaceae</taxon>
        <taxon>Fragilariopsis</taxon>
    </lineage>
</organism>
<dbReference type="InterPro" id="IPR016130">
    <property type="entry name" value="Tyr_Pase_AS"/>
</dbReference>
<dbReference type="PANTHER" id="PTHR12305:SF94">
    <property type="entry name" value="PHOSPHATIDYLINOSITOL-3,4,5-TRISPHOSPHATE 3-PHOSPHATASE"/>
    <property type="match status" value="1"/>
</dbReference>
<feature type="domain" description="Tyrosine specific protein phosphatases" evidence="3">
    <location>
        <begin position="217"/>
        <end position="293"/>
    </location>
</feature>
<dbReference type="Gene3D" id="3.90.190.10">
    <property type="entry name" value="Protein tyrosine phosphatase superfamily"/>
    <property type="match status" value="1"/>
</dbReference>
<keyword evidence="1" id="KW-0378">Hydrolase</keyword>
<feature type="compositionally biased region" description="Acidic residues" evidence="2">
    <location>
        <begin position="600"/>
        <end position="609"/>
    </location>
</feature>
<evidence type="ECO:0000256" key="2">
    <source>
        <dbReference type="SAM" id="MobiDB-lite"/>
    </source>
</evidence>